<organism evidence="2 3">
    <name type="scientific">Orbilia oligospora</name>
    <name type="common">Nematode-trapping fungus</name>
    <name type="synonym">Arthrobotrys oligospora</name>
    <dbReference type="NCBI Taxonomy" id="2813651"/>
    <lineage>
        <taxon>Eukaryota</taxon>
        <taxon>Fungi</taxon>
        <taxon>Dikarya</taxon>
        <taxon>Ascomycota</taxon>
        <taxon>Pezizomycotina</taxon>
        <taxon>Orbiliomycetes</taxon>
        <taxon>Orbiliales</taxon>
        <taxon>Orbiliaceae</taxon>
        <taxon>Orbilia</taxon>
    </lineage>
</organism>
<evidence type="ECO:0000313" key="2">
    <source>
        <dbReference type="EMBL" id="TGJ74904.1"/>
    </source>
</evidence>
<keyword evidence="1" id="KW-1133">Transmembrane helix</keyword>
<dbReference type="AlphaFoldDB" id="A0A8H2EFK4"/>
<dbReference type="Proteomes" id="UP000297595">
    <property type="component" value="Unassembled WGS sequence"/>
</dbReference>
<comment type="caution">
    <text evidence="2">The sequence shown here is derived from an EMBL/GenBank/DDBJ whole genome shotgun (WGS) entry which is preliminary data.</text>
</comment>
<dbReference type="EMBL" id="SOZJ01000001">
    <property type="protein sequence ID" value="TGJ74904.1"/>
    <property type="molecule type" value="Genomic_DNA"/>
</dbReference>
<sequence>MVSDLRGCTAGETHVVILGLKTPGNNNTRLYHHLPPTHPIRDHSPPCVTPIILTTTDSDPLLTAVDEILILICVYVYVYLYVSAPYLKSSRQISMLIYPILETFLQTNVTVHLYSSPAGAYTCIFNADEEA</sequence>
<gene>
    <name evidence="2" type="ORF">EYR41_001861</name>
</gene>
<evidence type="ECO:0000313" key="3">
    <source>
        <dbReference type="Proteomes" id="UP000297595"/>
    </source>
</evidence>
<protein>
    <submittedName>
        <fullName evidence="2">Uncharacterized protein</fullName>
    </submittedName>
</protein>
<name>A0A8H2EFK4_ORBOL</name>
<feature type="transmembrane region" description="Helical" evidence="1">
    <location>
        <begin position="68"/>
        <end position="87"/>
    </location>
</feature>
<keyword evidence="1" id="KW-0472">Membrane</keyword>
<reference evidence="2 3" key="1">
    <citation type="submission" date="2019-03" db="EMBL/GenBank/DDBJ databases">
        <title>Nematode-trapping fungi genome.</title>
        <authorList>
            <person name="Vidal-Diez De Ulzurrun G."/>
        </authorList>
    </citation>
    <scope>NUCLEOTIDE SEQUENCE [LARGE SCALE GENOMIC DNA]</scope>
    <source>
        <strain evidence="2 3">TWF154</strain>
    </source>
</reference>
<evidence type="ECO:0000256" key="1">
    <source>
        <dbReference type="SAM" id="Phobius"/>
    </source>
</evidence>
<accession>A0A8H2EFK4</accession>
<proteinExistence type="predicted"/>
<keyword evidence="1" id="KW-0812">Transmembrane</keyword>